<evidence type="ECO:0000313" key="2">
    <source>
        <dbReference type="Proteomes" id="UP000294832"/>
    </source>
</evidence>
<sequence length="67" mass="6668">MAGSISSQPIAGDVQLTIAVKVAQLAKQQQQAQGQVALQLIEAATPPQANAAATTDGPIGSIINTTA</sequence>
<dbReference type="RefSeq" id="WP_133037794.1">
    <property type="nucleotide sequence ID" value="NZ_SLWF01000003.1"/>
</dbReference>
<dbReference type="EMBL" id="SLWF01000003">
    <property type="protein sequence ID" value="TCN88843.1"/>
    <property type="molecule type" value="Genomic_DNA"/>
</dbReference>
<gene>
    <name evidence="1" type="ORF">EDC91_10322</name>
</gene>
<dbReference type="Proteomes" id="UP000294832">
    <property type="component" value="Unassembled WGS sequence"/>
</dbReference>
<proteinExistence type="predicted"/>
<comment type="caution">
    <text evidence="1">The sequence shown here is derived from an EMBL/GenBank/DDBJ whole genome shotgun (WGS) entry which is preliminary data.</text>
</comment>
<accession>A0A4R2FFY8</accession>
<keyword evidence="2" id="KW-1185">Reference proteome</keyword>
<name>A0A4R2FFY8_9GAMM</name>
<organism evidence="1 2">
    <name type="scientific">Shewanella fodinae</name>
    <dbReference type="NCBI Taxonomy" id="552357"/>
    <lineage>
        <taxon>Bacteria</taxon>
        <taxon>Pseudomonadati</taxon>
        <taxon>Pseudomonadota</taxon>
        <taxon>Gammaproteobacteria</taxon>
        <taxon>Alteromonadales</taxon>
        <taxon>Shewanellaceae</taxon>
        <taxon>Shewanella</taxon>
    </lineage>
</organism>
<evidence type="ECO:0000313" key="1">
    <source>
        <dbReference type="EMBL" id="TCN88843.1"/>
    </source>
</evidence>
<reference evidence="1 2" key="1">
    <citation type="submission" date="2019-03" db="EMBL/GenBank/DDBJ databases">
        <title>Freshwater and sediment microbial communities from various areas in North America, analyzing microbe dynamics in response to fracking.</title>
        <authorList>
            <person name="Lamendella R."/>
        </authorList>
    </citation>
    <scope>NUCLEOTIDE SEQUENCE [LARGE SCALE GENOMIC DNA]</scope>
    <source>
        <strain evidence="1 2">74A</strain>
    </source>
</reference>
<protein>
    <submittedName>
        <fullName evidence="1">Uncharacterized protein</fullName>
    </submittedName>
</protein>
<dbReference type="AlphaFoldDB" id="A0A4R2FFY8"/>